<organism evidence="1 2">
    <name type="scientific">Clostridium folliculivorans</name>
    <dbReference type="NCBI Taxonomy" id="2886038"/>
    <lineage>
        <taxon>Bacteria</taxon>
        <taxon>Bacillati</taxon>
        <taxon>Bacillota</taxon>
        <taxon>Clostridia</taxon>
        <taxon>Eubacteriales</taxon>
        <taxon>Clostridiaceae</taxon>
        <taxon>Clostridium</taxon>
    </lineage>
</organism>
<gene>
    <name evidence="1" type="ORF">CFOLD11_11380</name>
</gene>
<comment type="caution">
    <text evidence="1">The sequence shown here is derived from an EMBL/GenBank/DDBJ whole genome shotgun (WGS) entry which is preliminary data.</text>
</comment>
<dbReference type="RefSeq" id="WP_261851327.1">
    <property type="nucleotide sequence ID" value="NZ_BQXY01000001.1"/>
</dbReference>
<dbReference type="AlphaFoldDB" id="A0A9W5Y0L2"/>
<sequence length="52" mass="5978">MYSVVNHKAPPDGDEGALWLKILVPNKYLINMYSNETRKELIEKINSEKISS</sequence>
<keyword evidence="2" id="KW-1185">Reference proteome</keyword>
<dbReference type="Proteomes" id="UP001057868">
    <property type="component" value="Unassembled WGS sequence"/>
</dbReference>
<protein>
    <submittedName>
        <fullName evidence="1">Uncharacterized protein</fullName>
    </submittedName>
</protein>
<name>A0A9W5Y0L2_9CLOT</name>
<dbReference type="EMBL" id="BQXY01000001">
    <property type="protein sequence ID" value="GKU24312.1"/>
    <property type="molecule type" value="Genomic_DNA"/>
</dbReference>
<proteinExistence type="predicted"/>
<evidence type="ECO:0000313" key="2">
    <source>
        <dbReference type="Proteomes" id="UP001057868"/>
    </source>
</evidence>
<evidence type="ECO:0000313" key="1">
    <source>
        <dbReference type="EMBL" id="GKU24312.1"/>
    </source>
</evidence>
<reference evidence="1" key="1">
    <citation type="journal article" date="2023" name="Int. J. Syst. Evol. Microbiol.">
        <title>&lt;i&gt;Clostridium folliculivorans&lt;/i&gt; sp. nov., isolated from soil samples of an organic paddy in Japan.</title>
        <authorList>
            <person name="Tazawa J."/>
            <person name="Kobayashi H."/>
            <person name="Tanizawa Y."/>
            <person name="Uchino A."/>
            <person name="Tanaka F."/>
            <person name="Urashima Y."/>
            <person name="Miura S."/>
            <person name="Sakamoto M."/>
            <person name="Ohkuma M."/>
            <person name="Tohno M."/>
        </authorList>
    </citation>
    <scope>NUCLEOTIDE SEQUENCE</scope>
    <source>
        <strain evidence="1">D1-1</strain>
    </source>
</reference>
<accession>A0A9W5Y0L2</accession>